<dbReference type="PANTHER" id="PTHR48049">
    <property type="entry name" value="GLYCOSYLTRANSFERASE"/>
    <property type="match status" value="1"/>
</dbReference>
<dbReference type="Gene3D" id="3.40.50.2000">
    <property type="entry name" value="Glycogen Phosphorylase B"/>
    <property type="match status" value="2"/>
</dbReference>
<evidence type="ECO:0000313" key="6">
    <source>
        <dbReference type="Proteomes" id="UP000306102"/>
    </source>
</evidence>
<dbReference type="STRING" id="542762.A0A4S4EDB7"/>
<evidence type="ECO:0000313" key="5">
    <source>
        <dbReference type="EMBL" id="THG13726.1"/>
    </source>
</evidence>
<sequence>MGTPFDGTPFENMGTPFDGTPFENMGTPFDGTPFENMGTPFDGTPFENMGTPFDGTPFENMGTPFDGTPFENMGTPFDGTPFENMGTPFDGTPFENMGTPFDGTPFENMGTPFDGTPFENMGTPFDGTPFENMGTPFDGTPFENMGTPFDGTPFENMGTPFDGTPFENMGTPFDGTPFENMGTPFDGTPFENMGTPFDGTPFENMGTPFDGTPFENMGTPFDGTPFENMGTPFDGTPFENMGTPFDGTPFENMGTPFDGTPFENMGTPFDGTPFENMGTPFDGTPFENMGTPFDGTPFERLGTPFEGTTFEGSISTSMYIFWAAGLTRHTMSATTVRHDPINCPDIDSVTVAIQLVPARKVFEDMTLMEAEMAKPPPGYPSSTVVLRRHEALAPPVISFEFGRPVLHEVMKMERPLEDRWARWLEGFERNSVVFCAFGSQLILEKDQFQELVLGFELTGLPFLVALKPPAGAATVEEALPKGFKERLGGRGVVYGGWVQHPQILGHPSVGCFVNHCGFGSMWESLLSNAQIVLVPHLCDQILNTRLMAEELKVAVEVARDENGWFLKESLCESICSVMDKDNEMGKLVKKNHLKWKETLTSQGFMTDNIDRFEKQLHELSV</sequence>
<keyword evidence="2" id="KW-0808">Transferase</keyword>
<name>A0A4S4EDB7_CAMSN</name>
<keyword evidence="6" id="KW-1185">Reference proteome</keyword>
<dbReference type="AlphaFoldDB" id="A0A4S4EDB7"/>
<gene>
    <name evidence="5" type="ORF">TEA_013140</name>
</gene>
<dbReference type="EMBL" id="SDRB02005737">
    <property type="protein sequence ID" value="THG13726.1"/>
    <property type="molecule type" value="Genomic_DNA"/>
</dbReference>
<feature type="region of interest" description="Disordered" evidence="4">
    <location>
        <begin position="1"/>
        <end position="20"/>
    </location>
</feature>
<protein>
    <recommendedName>
        <fullName evidence="7">UDP-glycosyltransferases domain-containing protein</fullName>
    </recommendedName>
</protein>
<keyword evidence="3" id="KW-0284">Flavonoid biosynthesis</keyword>
<dbReference type="Pfam" id="PF00201">
    <property type="entry name" value="UDPGT"/>
    <property type="match status" value="1"/>
</dbReference>
<evidence type="ECO:0008006" key="7">
    <source>
        <dbReference type="Google" id="ProtNLM"/>
    </source>
</evidence>
<dbReference type="GO" id="GO:0035251">
    <property type="term" value="F:UDP-glucosyltransferase activity"/>
    <property type="evidence" value="ECO:0007669"/>
    <property type="project" value="InterPro"/>
</dbReference>
<dbReference type="InterPro" id="IPR050481">
    <property type="entry name" value="UDP-glycosyltransf_plant"/>
</dbReference>
<organism evidence="5 6">
    <name type="scientific">Camellia sinensis var. sinensis</name>
    <name type="common">China tea</name>
    <dbReference type="NCBI Taxonomy" id="542762"/>
    <lineage>
        <taxon>Eukaryota</taxon>
        <taxon>Viridiplantae</taxon>
        <taxon>Streptophyta</taxon>
        <taxon>Embryophyta</taxon>
        <taxon>Tracheophyta</taxon>
        <taxon>Spermatophyta</taxon>
        <taxon>Magnoliopsida</taxon>
        <taxon>eudicotyledons</taxon>
        <taxon>Gunneridae</taxon>
        <taxon>Pentapetalae</taxon>
        <taxon>asterids</taxon>
        <taxon>Ericales</taxon>
        <taxon>Theaceae</taxon>
        <taxon>Camellia</taxon>
    </lineage>
</organism>
<evidence type="ECO:0000256" key="4">
    <source>
        <dbReference type="SAM" id="MobiDB-lite"/>
    </source>
</evidence>
<accession>A0A4S4EDB7</accession>
<evidence type="ECO:0000256" key="3">
    <source>
        <dbReference type="ARBA" id="ARBA00023241"/>
    </source>
</evidence>
<feature type="region of interest" description="Disordered" evidence="4">
    <location>
        <begin position="47"/>
        <end position="124"/>
    </location>
</feature>
<evidence type="ECO:0000256" key="1">
    <source>
        <dbReference type="ARBA" id="ARBA00009995"/>
    </source>
</evidence>
<comment type="caution">
    <text evidence="5">The sequence shown here is derived from an EMBL/GenBank/DDBJ whole genome shotgun (WGS) entry which is preliminary data.</text>
</comment>
<comment type="similarity">
    <text evidence="1">Belongs to the UDP-glycosyltransferase family.</text>
</comment>
<dbReference type="GO" id="GO:0009813">
    <property type="term" value="P:flavonoid biosynthetic process"/>
    <property type="evidence" value="ECO:0007669"/>
    <property type="project" value="UniProtKB-KW"/>
</dbReference>
<dbReference type="FunFam" id="3.40.50.2000:FF:000037">
    <property type="entry name" value="Glycosyltransferase"/>
    <property type="match status" value="1"/>
</dbReference>
<dbReference type="SUPFAM" id="SSF53756">
    <property type="entry name" value="UDP-Glycosyltransferase/glycogen phosphorylase"/>
    <property type="match status" value="1"/>
</dbReference>
<proteinExistence type="inferred from homology"/>
<feature type="region of interest" description="Disordered" evidence="4">
    <location>
        <begin position="239"/>
        <end position="296"/>
    </location>
</feature>
<reference evidence="5 6" key="1">
    <citation type="journal article" date="2018" name="Proc. Natl. Acad. Sci. U.S.A.">
        <title>Draft genome sequence of Camellia sinensis var. sinensis provides insights into the evolution of the tea genome and tea quality.</title>
        <authorList>
            <person name="Wei C."/>
            <person name="Yang H."/>
            <person name="Wang S."/>
            <person name="Zhao J."/>
            <person name="Liu C."/>
            <person name="Gao L."/>
            <person name="Xia E."/>
            <person name="Lu Y."/>
            <person name="Tai Y."/>
            <person name="She G."/>
            <person name="Sun J."/>
            <person name="Cao H."/>
            <person name="Tong W."/>
            <person name="Gao Q."/>
            <person name="Li Y."/>
            <person name="Deng W."/>
            <person name="Jiang X."/>
            <person name="Wang W."/>
            <person name="Chen Q."/>
            <person name="Zhang S."/>
            <person name="Li H."/>
            <person name="Wu J."/>
            <person name="Wang P."/>
            <person name="Li P."/>
            <person name="Shi C."/>
            <person name="Zheng F."/>
            <person name="Jian J."/>
            <person name="Huang B."/>
            <person name="Shan D."/>
            <person name="Shi M."/>
            <person name="Fang C."/>
            <person name="Yue Y."/>
            <person name="Li F."/>
            <person name="Li D."/>
            <person name="Wei S."/>
            <person name="Han B."/>
            <person name="Jiang C."/>
            <person name="Yin Y."/>
            <person name="Xia T."/>
            <person name="Zhang Z."/>
            <person name="Bennetzen J.L."/>
            <person name="Zhao S."/>
            <person name="Wan X."/>
        </authorList>
    </citation>
    <scope>NUCLEOTIDE SEQUENCE [LARGE SCALE GENOMIC DNA]</scope>
    <source>
        <strain evidence="6">cv. Shuchazao</strain>
        <tissue evidence="5">Leaf</tissue>
    </source>
</reference>
<dbReference type="CDD" id="cd03784">
    <property type="entry name" value="GT1_Gtf-like"/>
    <property type="match status" value="1"/>
</dbReference>
<dbReference type="InterPro" id="IPR002213">
    <property type="entry name" value="UDP_glucos_trans"/>
</dbReference>
<dbReference type="PANTHER" id="PTHR48049:SF91">
    <property type="entry name" value="UDP-GLYCOSYLTRANSFERASE 79B7-RELATED"/>
    <property type="match status" value="1"/>
</dbReference>
<dbReference type="Proteomes" id="UP000306102">
    <property type="component" value="Unassembled WGS sequence"/>
</dbReference>
<evidence type="ECO:0000256" key="2">
    <source>
        <dbReference type="ARBA" id="ARBA00022679"/>
    </source>
</evidence>